<keyword evidence="3" id="KW-1185">Reference proteome</keyword>
<proteinExistence type="predicted"/>
<protein>
    <submittedName>
        <fullName evidence="2">Uncharacterized protein</fullName>
    </submittedName>
</protein>
<feature type="region of interest" description="Disordered" evidence="1">
    <location>
        <begin position="183"/>
        <end position="203"/>
    </location>
</feature>
<gene>
    <name evidence="2" type="ORF">T069G_10563</name>
</gene>
<organism evidence="2 3">
    <name type="scientific">Trichoderma breve</name>
    <dbReference type="NCBI Taxonomy" id="2034170"/>
    <lineage>
        <taxon>Eukaryota</taxon>
        <taxon>Fungi</taxon>
        <taxon>Dikarya</taxon>
        <taxon>Ascomycota</taxon>
        <taxon>Pezizomycotina</taxon>
        <taxon>Sordariomycetes</taxon>
        <taxon>Hypocreomycetidae</taxon>
        <taxon>Hypocreales</taxon>
        <taxon>Hypocreaceae</taxon>
        <taxon>Trichoderma</taxon>
    </lineage>
</organism>
<evidence type="ECO:0000256" key="1">
    <source>
        <dbReference type="SAM" id="MobiDB-lite"/>
    </source>
</evidence>
<dbReference type="AlphaFoldDB" id="A0A9W9E2Z2"/>
<sequence length="203" mass="22650">MLRPQLSMTTFTRNVCFGANLPRERSESRGGGHGIFPFQYGPYGDEIDASHDTFSLEKTTPGVRNIGDIRQTDFRTNRGQPNAFTSSESLMKIHLSIPHHSILKLAGVDPTNPDRDAALEILDDELGSSVSDVMRLAKFLQLRKVPSSWLPRGAEKLAKVVNALRVGEMEPLMRDHLETRGYAVGIDPEPPLSRGRKRRLDSE</sequence>
<dbReference type="Proteomes" id="UP001140511">
    <property type="component" value="Unassembled WGS sequence"/>
</dbReference>
<name>A0A9W9E2Z2_9HYPO</name>
<evidence type="ECO:0000313" key="2">
    <source>
        <dbReference type="EMBL" id="KAJ4855005.1"/>
    </source>
</evidence>
<dbReference type="GeneID" id="80872461"/>
<accession>A0A9W9E2Z2</accession>
<dbReference type="RefSeq" id="XP_056024063.1">
    <property type="nucleotide sequence ID" value="XM_056177773.1"/>
</dbReference>
<comment type="caution">
    <text evidence="2">The sequence shown here is derived from an EMBL/GenBank/DDBJ whole genome shotgun (WGS) entry which is preliminary data.</text>
</comment>
<reference evidence="2" key="1">
    <citation type="submission" date="2022-09" db="EMBL/GenBank/DDBJ databases">
        <title>Chromosome-level assembly of Trichoderma breve T069, a fungus used in development of biopesticide product.</title>
        <authorList>
            <person name="Lin R."/>
            <person name="Liu T."/>
        </authorList>
    </citation>
    <scope>NUCLEOTIDE SEQUENCE</scope>
    <source>
        <strain evidence="2">T069</strain>
    </source>
</reference>
<dbReference type="EMBL" id="JAOPEN010000007">
    <property type="protein sequence ID" value="KAJ4855005.1"/>
    <property type="molecule type" value="Genomic_DNA"/>
</dbReference>
<evidence type="ECO:0000313" key="3">
    <source>
        <dbReference type="Proteomes" id="UP001140511"/>
    </source>
</evidence>
<feature type="compositionally biased region" description="Basic residues" evidence="1">
    <location>
        <begin position="194"/>
        <end position="203"/>
    </location>
</feature>